<evidence type="ECO:0000313" key="4">
    <source>
        <dbReference type="EMBL" id="KAH7132106.1"/>
    </source>
</evidence>
<feature type="signal peptide" evidence="3">
    <location>
        <begin position="1"/>
        <end position="28"/>
    </location>
</feature>
<reference evidence="4" key="1">
    <citation type="journal article" date="2021" name="Nat. Commun.">
        <title>Genetic determinants of endophytism in the Arabidopsis root mycobiome.</title>
        <authorList>
            <person name="Mesny F."/>
            <person name="Miyauchi S."/>
            <person name="Thiergart T."/>
            <person name="Pickel B."/>
            <person name="Atanasova L."/>
            <person name="Karlsson M."/>
            <person name="Huettel B."/>
            <person name="Barry K.W."/>
            <person name="Haridas S."/>
            <person name="Chen C."/>
            <person name="Bauer D."/>
            <person name="Andreopoulos W."/>
            <person name="Pangilinan J."/>
            <person name="LaButti K."/>
            <person name="Riley R."/>
            <person name="Lipzen A."/>
            <person name="Clum A."/>
            <person name="Drula E."/>
            <person name="Henrissat B."/>
            <person name="Kohler A."/>
            <person name="Grigoriev I.V."/>
            <person name="Martin F.M."/>
            <person name="Hacquard S."/>
        </authorList>
    </citation>
    <scope>NUCLEOTIDE SEQUENCE</scope>
    <source>
        <strain evidence="4">MPI-CAGE-CH-0243</strain>
    </source>
</reference>
<feature type="chain" id="PRO_5040423576" evidence="3">
    <location>
        <begin position="29"/>
        <end position="438"/>
    </location>
</feature>
<accession>A0A9P9ITS5</accession>
<evidence type="ECO:0000256" key="1">
    <source>
        <dbReference type="SAM" id="MobiDB-lite"/>
    </source>
</evidence>
<evidence type="ECO:0000313" key="5">
    <source>
        <dbReference type="Proteomes" id="UP000700596"/>
    </source>
</evidence>
<sequence length="438" mass="47031">MGPLTGLKLSRISLLLLASSSILIPTQAANIFLRQNQQCGGQSGLSQCGSGFPSEFCCPTGTTCRALGTKVGASAICCPTGTDCSFIQPITCDITQLNATLHPGNQIHLKNTTVVELPKCGSQCCPLGYSCQNGMCAVDSTSSPSSPTSTASSVGTQAPVASQTATSNFPPVVHVQPGFDGKSFVAGFFPGMVVGALLTLAFIWLIKKRREIQEKKRYSGDFGHVSRTISDPIYDPMHAARTDFIRRGTVKSEHSSTTSTAGFVKKPATQPGGLTPKIKSMWERTPKLGFSNFGGHSLQTDTLPSNPRPPPPAVRAGNRDPYITPQRTPARTVSTRSRSTSIGTASIRHNKPHHHHRPVARRSESSETIDVLMPAPSESLQRPPSFLHPPRAPGMGNSNRYTHESTNTTFTKIMESVGYDQNTRNEVRNYKGTPGQAR</sequence>
<feature type="region of interest" description="Disordered" evidence="1">
    <location>
        <begin position="290"/>
        <end position="398"/>
    </location>
</feature>
<feature type="region of interest" description="Disordered" evidence="1">
    <location>
        <begin position="418"/>
        <end position="438"/>
    </location>
</feature>
<gene>
    <name evidence="4" type="ORF">B0J11DRAFT_217126</name>
</gene>
<feature type="region of interest" description="Disordered" evidence="1">
    <location>
        <begin position="252"/>
        <end position="278"/>
    </location>
</feature>
<keyword evidence="3" id="KW-0732">Signal</keyword>
<comment type="caution">
    <text evidence="4">The sequence shown here is derived from an EMBL/GenBank/DDBJ whole genome shotgun (WGS) entry which is preliminary data.</text>
</comment>
<organism evidence="4 5">
    <name type="scientific">Dendryphion nanum</name>
    <dbReference type="NCBI Taxonomy" id="256645"/>
    <lineage>
        <taxon>Eukaryota</taxon>
        <taxon>Fungi</taxon>
        <taxon>Dikarya</taxon>
        <taxon>Ascomycota</taxon>
        <taxon>Pezizomycotina</taxon>
        <taxon>Dothideomycetes</taxon>
        <taxon>Pleosporomycetidae</taxon>
        <taxon>Pleosporales</taxon>
        <taxon>Torulaceae</taxon>
        <taxon>Dendryphion</taxon>
    </lineage>
</organism>
<feature type="compositionally biased region" description="Low complexity" evidence="1">
    <location>
        <begin position="327"/>
        <end position="347"/>
    </location>
</feature>
<dbReference type="Proteomes" id="UP000700596">
    <property type="component" value="Unassembled WGS sequence"/>
</dbReference>
<evidence type="ECO:0000256" key="3">
    <source>
        <dbReference type="SAM" id="SignalP"/>
    </source>
</evidence>
<feature type="transmembrane region" description="Helical" evidence="2">
    <location>
        <begin position="184"/>
        <end position="206"/>
    </location>
</feature>
<dbReference type="OrthoDB" id="5338512at2759"/>
<protein>
    <submittedName>
        <fullName evidence="4">Uncharacterized protein</fullName>
    </submittedName>
</protein>
<keyword evidence="5" id="KW-1185">Reference proteome</keyword>
<keyword evidence="2" id="KW-0812">Transmembrane</keyword>
<keyword evidence="2" id="KW-1133">Transmembrane helix</keyword>
<keyword evidence="2" id="KW-0472">Membrane</keyword>
<feature type="compositionally biased region" description="Basic residues" evidence="1">
    <location>
        <begin position="348"/>
        <end position="360"/>
    </location>
</feature>
<evidence type="ECO:0000256" key="2">
    <source>
        <dbReference type="SAM" id="Phobius"/>
    </source>
</evidence>
<dbReference type="EMBL" id="JAGMWT010000003">
    <property type="protein sequence ID" value="KAH7132106.1"/>
    <property type="molecule type" value="Genomic_DNA"/>
</dbReference>
<dbReference type="AlphaFoldDB" id="A0A9P9ITS5"/>
<proteinExistence type="predicted"/>
<name>A0A9P9ITS5_9PLEO</name>